<feature type="transmembrane region" description="Helical" evidence="1">
    <location>
        <begin position="62"/>
        <end position="85"/>
    </location>
</feature>
<keyword evidence="3" id="KW-1185">Reference proteome</keyword>
<evidence type="ECO:0008006" key="4">
    <source>
        <dbReference type="Google" id="ProtNLM"/>
    </source>
</evidence>
<comment type="caution">
    <text evidence="2">The sequence shown here is derived from an EMBL/GenBank/DDBJ whole genome shotgun (WGS) entry which is preliminary data.</text>
</comment>
<keyword evidence="1" id="KW-1133">Transmembrane helix</keyword>
<sequence length="221" mass="23915">MGTSGPWAVTDMQEALLLEPPPDVARTGRRVYVSFGVNCASLLCILGCLSTGSMVINPDPPGWSVLMMLLFVAVDLPLLCLQLVVARSHSTVRTIATRRGLVCMGLSTRRLPWPSSRSDLYPVVRGFSGRQAVIAFQVDDDGRARQLFGVIHIGRGEQVPQMLAAVNAQLDAVWAWGVERGCAVESGRYRALTSSGEERARRRAAARLEAFRGARRGPGPG</sequence>
<keyword evidence="1" id="KW-0472">Membrane</keyword>
<protein>
    <recommendedName>
        <fullName evidence="4">PH domain-containing protein</fullName>
    </recommendedName>
</protein>
<keyword evidence="1" id="KW-0812">Transmembrane</keyword>
<reference evidence="2" key="1">
    <citation type="submission" date="2022-10" db="EMBL/GenBank/DDBJ databases">
        <title>Genome sequence of Actinomyces israelii ATCC 10048.</title>
        <authorList>
            <person name="Watt R.M."/>
            <person name="Tong W.M."/>
        </authorList>
    </citation>
    <scope>NUCLEOTIDE SEQUENCE</scope>
    <source>
        <strain evidence="2">ATCC 10048</strain>
    </source>
</reference>
<feature type="transmembrane region" description="Helical" evidence="1">
    <location>
        <begin position="35"/>
        <end position="56"/>
    </location>
</feature>
<evidence type="ECO:0000256" key="1">
    <source>
        <dbReference type="SAM" id="Phobius"/>
    </source>
</evidence>
<accession>A0ABT4IA95</accession>
<dbReference type="RefSeq" id="WP_268918027.1">
    <property type="nucleotide sequence ID" value="NZ_JAPTMY010000027.1"/>
</dbReference>
<name>A0ABT4IA95_9ACTO</name>
<dbReference type="EMBL" id="JAPTMY010000027">
    <property type="protein sequence ID" value="MCZ0858669.1"/>
    <property type="molecule type" value="Genomic_DNA"/>
</dbReference>
<dbReference type="Proteomes" id="UP001072034">
    <property type="component" value="Unassembled WGS sequence"/>
</dbReference>
<evidence type="ECO:0000313" key="3">
    <source>
        <dbReference type="Proteomes" id="UP001072034"/>
    </source>
</evidence>
<proteinExistence type="predicted"/>
<organism evidence="2 3">
    <name type="scientific">Actinomyces israelii</name>
    <dbReference type="NCBI Taxonomy" id="1659"/>
    <lineage>
        <taxon>Bacteria</taxon>
        <taxon>Bacillati</taxon>
        <taxon>Actinomycetota</taxon>
        <taxon>Actinomycetes</taxon>
        <taxon>Actinomycetales</taxon>
        <taxon>Actinomycetaceae</taxon>
        <taxon>Actinomyces</taxon>
    </lineage>
</organism>
<gene>
    <name evidence="2" type="ORF">OHJ16_11520</name>
</gene>
<evidence type="ECO:0000313" key="2">
    <source>
        <dbReference type="EMBL" id="MCZ0858669.1"/>
    </source>
</evidence>